<evidence type="ECO:0000313" key="5">
    <source>
        <dbReference type="EMBL" id="MDI4647924.1"/>
    </source>
</evidence>
<evidence type="ECO:0000256" key="2">
    <source>
        <dbReference type="ARBA" id="ARBA00023125"/>
    </source>
</evidence>
<sequence>MEPGSMLYMVAPPMPFYVIGGINTYYPGDEHPDRYAIGVFDMLLVKSGTLRIAEERRSWRVGPGQMLILRPDLHHYSAGPCEEETHHYWLHFMPAGEWWEVPEDQRPPDKDRLVQLQSVRTKFPLHRVYTIALPKYGMIPSPGKTFDALKHLIQSELEPQSLVLWQHQSILAELIRDLHRDQKSVHDTQAVRLAEEAEAFLKQNYKHPFTNAMLGEALHFHPNYIARSMRKVLGYTPVEYLMQYRLEQAKLLLMKTELSVTQIAEEVGFQQTAYFSRCFSNKEGISPLQFRKTFKKKG</sequence>
<dbReference type="Pfam" id="PF12833">
    <property type="entry name" value="HTH_18"/>
    <property type="match status" value="1"/>
</dbReference>
<dbReference type="PROSITE" id="PS01124">
    <property type="entry name" value="HTH_ARAC_FAMILY_2"/>
    <property type="match status" value="1"/>
</dbReference>
<keyword evidence="6" id="KW-1185">Reference proteome</keyword>
<dbReference type="PANTHER" id="PTHR43280">
    <property type="entry name" value="ARAC-FAMILY TRANSCRIPTIONAL REGULATOR"/>
    <property type="match status" value="1"/>
</dbReference>
<gene>
    <name evidence="5" type="ORF">KB449_23435</name>
</gene>
<dbReference type="Gene3D" id="1.10.10.60">
    <property type="entry name" value="Homeodomain-like"/>
    <property type="match status" value="2"/>
</dbReference>
<dbReference type="Gene3D" id="2.60.120.280">
    <property type="entry name" value="Regulatory protein AraC"/>
    <property type="match status" value="1"/>
</dbReference>
<proteinExistence type="predicted"/>
<dbReference type="SMART" id="SM00342">
    <property type="entry name" value="HTH_ARAC"/>
    <property type="match status" value="1"/>
</dbReference>
<evidence type="ECO:0000256" key="1">
    <source>
        <dbReference type="ARBA" id="ARBA00023015"/>
    </source>
</evidence>
<evidence type="ECO:0000259" key="4">
    <source>
        <dbReference type="PROSITE" id="PS01124"/>
    </source>
</evidence>
<accession>A0ABT6TMI9</accession>
<dbReference type="SUPFAM" id="SSF46689">
    <property type="entry name" value="Homeodomain-like"/>
    <property type="match status" value="1"/>
</dbReference>
<dbReference type="PANTHER" id="PTHR43280:SF30">
    <property type="entry name" value="MMSAB OPERON REGULATORY PROTEIN"/>
    <property type="match status" value="1"/>
</dbReference>
<dbReference type="InterPro" id="IPR009057">
    <property type="entry name" value="Homeodomain-like_sf"/>
</dbReference>
<dbReference type="InterPro" id="IPR018060">
    <property type="entry name" value="HTH_AraC"/>
</dbReference>
<dbReference type="SUPFAM" id="SSF51215">
    <property type="entry name" value="Regulatory protein AraC"/>
    <property type="match status" value="1"/>
</dbReference>
<keyword evidence="2" id="KW-0238">DNA-binding</keyword>
<comment type="caution">
    <text evidence="5">The sequence shown here is derived from an EMBL/GenBank/DDBJ whole genome shotgun (WGS) entry which is preliminary data.</text>
</comment>
<dbReference type="RefSeq" id="WP_282910665.1">
    <property type="nucleotide sequence ID" value="NZ_JAGRPV010000001.1"/>
</dbReference>
<dbReference type="InterPro" id="IPR018062">
    <property type="entry name" value="HTH_AraC-typ_CS"/>
</dbReference>
<keyword evidence="1" id="KW-0805">Transcription regulation</keyword>
<dbReference type="Proteomes" id="UP001161691">
    <property type="component" value="Unassembled WGS sequence"/>
</dbReference>
<dbReference type="InterPro" id="IPR037923">
    <property type="entry name" value="HTH-like"/>
</dbReference>
<protein>
    <submittedName>
        <fullName evidence="5">AraC family transcriptional regulator</fullName>
    </submittedName>
</protein>
<dbReference type="EMBL" id="JAGRPV010000001">
    <property type="protein sequence ID" value="MDI4647924.1"/>
    <property type="molecule type" value="Genomic_DNA"/>
</dbReference>
<keyword evidence="3" id="KW-0804">Transcription</keyword>
<reference evidence="5" key="1">
    <citation type="submission" date="2023-04" db="EMBL/GenBank/DDBJ databases">
        <title>Comparative genomic analysis of Cohnella hashimotonis sp. nov., isolated from the International Space Station.</title>
        <authorList>
            <person name="Venkateswaran K."/>
            <person name="Simpson A."/>
        </authorList>
    </citation>
    <scope>NUCLEOTIDE SEQUENCE</scope>
    <source>
        <strain evidence="5">F6_2S_P_1</strain>
    </source>
</reference>
<name>A0ABT6TMI9_9BACL</name>
<dbReference type="InterPro" id="IPR020449">
    <property type="entry name" value="Tscrpt_reg_AraC-type_HTH"/>
</dbReference>
<dbReference type="PROSITE" id="PS00041">
    <property type="entry name" value="HTH_ARAC_FAMILY_1"/>
    <property type="match status" value="1"/>
</dbReference>
<dbReference type="PRINTS" id="PR00032">
    <property type="entry name" value="HTHARAC"/>
</dbReference>
<evidence type="ECO:0000313" key="6">
    <source>
        <dbReference type="Proteomes" id="UP001161691"/>
    </source>
</evidence>
<feature type="domain" description="HTH araC/xylS-type" evidence="4">
    <location>
        <begin position="195"/>
        <end position="293"/>
    </location>
</feature>
<organism evidence="5 6">
    <name type="scientific">Cohnella hashimotonis</name>
    <dbReference type="NCBI Taxonomy" id="2826895"/>
    <lineage>
        <taxon>Bacteria</taxon>
        <taxon>Bacillati</taxon>
        <taxon>Bacillota</taxon>
        <taxon>Bacilli</taxon>
        <taxon>Bacillales</taxon>
        <taxon>Paenibacillaceae</taxon>
        <taxon>Cohnella</taxon>
    </lineage>
</organism>
<evidence type="ECO:0000256" key="3">
    <source>
        <dbReference type="ARBA" id="ARBA00023163"/>
    </source>
</evidence>